<gene>
    <name evidence="9" type="ORF">D0435_10330</name>
</gene>
<evidence type="ECO:0000256" key="4">
    <source>
        <dbReference type="ARBA" id="ARBA00022475"/>
    </source>
</evidence>
<dbReference type="Pfam" id="PF01032">
    <property type="entry name" value="FecCD"/>
    <property type="match status" value="1"/>
</dbReference>
<dbReference type="RefSeq" id="WP_160202329.1">
    <property type="nucleotide sequence ID" value="NZ_QXWK01000018.1"/>
</dbReference>
<dbReference type="AlphaFoldDB" id="A0A845QMX3"/>
<sequence>MNGKKENRLICVFGIALLCFTGISLLIGKYPISLDEIVKILTGRGHEVAGVTYDVFMRLRLPRTLMALMAGVGLSLAGYIYQLLFKNILASPDLIGVASGANAGAAVGIVMMGAGSILVPIYAFLGGIGAVLLVLFFSKNGHKNSLASIVLSGIVISAMAEAVIMVLKLFADPNRELAPLEYWSMGGLSAITFSKVLWVFPFFAAGMAALFFVRYQITILGLSNEEAAALGVRVGLTRTVILAATTIIVSAIVSVTGLITFIGLVAPHAARMLTQKSNLKTAALACILGGILMVMADCASRGFFDIEIPISILTSLIGAPFLVLLMIKRRDWRFY</sequence>
<dbReference type="EMBL" id="QXWK01000018">
    <property type="protein sequence ID" value="NBH62047.1"/>
    <property type="molecule type" value="Genomic_DNA"/>
</dbReference>
<dbReference type="PANTHER" id="PTHR30472:SF70">
    <property type="entry name" value="MOLYBDATE IMPORT SYSTEM PERMEASE PROTEIN MOLB"/>
    <property type="match status" value="1"/>
</dbReference>
<keyword evidence="10" id="KW-1185">Reference proteome</keyword>
<proteinExistence type="inferred from homology"/>
<feature type="transmembrane region" description="Helical" evidence="8">
    <location>
        <begin position="65"/>
        <end position="84"/>
    </location>
</feature>
<feature type="transmembrane region" description="Helical" evidence="8">
    <location>
        <begin position="105"/>
        <end position="137"/>
    </location>
</feature>
<comment type="subcellular location">
    <subcellularLocation>
        <location evidence="1">Cell membrane</location>
        <topology evidence="1">Multi-pass membrane protein</topology>
    </subcellularLocation>
</comment>
<organism evidence="9 10">
    <name type="scientific">Anaerotruncus colihominis</name>
    <dbReference type="NCBI Taxonomy" id="169435"/>
    <lineage>
        <taxon>Bacteria</taxon>
        <taxon>Bacillati</taxon>
        <taxon>Bacillota</taxon>
        <taxon>Clostridia</taxon>
        <taxon>Eubacteriales</taxon>
        <taxon>Oscillospiraceae</taxon>
        <taxon>Anaerotruncus</taxon>
    </lineage>
</organism>
<dbReference type="InterPro" id="IPR037294">
    <property type="entry name" value="ABC_BtuC-like"/>
</dbReference>
<keyword evidence="4" id="KW-1003">Cell membrane</keyword>
<accession>A0A845QMX3</accession>
<dbReference type="Proteomes" id="UP000446866">
    <property type="component" value="Unassembled WGS sequence"/>
</dbReference>
<keyword evidence="6 8" id="KW-1133">Transmembrane helix</keyword>
<evidence type="ECO:0000256" key="1">
    <source>
        <dbReference type="ARBA" id="ARBA00004651"/>
    </source>
</evidence>
<evidence type="ECO:0000313" key="9">
    <source>
        <dbReference type="EMBL" id="NBH62047.1"/>
    </source>
</evidence>
<dbReference type="PANTHER" id="PTHR30472">
    <property type="entry name" value="FERRIC ENTEROBACTIN TRANSPORT SYSTEM PERMEASE PROTEIN"/>
    <property type="match status" value="1"/>
</dbReference>
<feature type="transmembrane region" description="Helical" evidence="8">
    <location>
        <begin position="149"/>
        <end position="171"/>
    </location>
</feature>
<evidence type="ECO:0000256" key="8">
    <source>
        <dbReference type="SAM" id="Phobius"/>
    </source>
</evidence>
<keyword evidence="5 8" id="KW-0812">Transmembrane</keyword>
<dbReference type="GO" id="GO:0022857">
    <property type="term" value="F:transmembrane transporter activity"/>
    <property type="evidence" value="ECO:0007669"/>
    <property type="project" value="InterPro"/>
</dbReference>
<dbReference type="GO" id="GO:0005886">
    <property type="term" value="C:plasma membrane"/>
    <property type="evidence" value="ECO:0007669"/>
    <property type="project" value="UniProtKB-SubCell"/>
</dbReference>
<comment type="similarity">
    <text evidence="2">Belongs to the binding-protein-dependent transport system permease family. FecCD subfamily.</text>
</comment>
<dbReference type="SUPFAM" id="SSF81345">
    <property type="entry name" value="ABC transporter involved in vitamin B12 uptake, BtuC"/>
    <property type="match status" value="1"/>
</dbReference>
<protein>
    <submittedName>
        <fullName evidence="9">Iron ABC transporter permease</fullName>
    </submittedName>
</protein>
<feature type="transmembrane region" description="Helical" evidence="8">
    <location>
        <begin position="9"/>
        <end position="27"/>
    </location>
</feature>
<comment type="caution">
    <text evidence="9">The sequence shown here is derived from an EMBL/GenBank/DDBJ whole genome shotgun (WGS) entry which is preliminary data.</text>
</comment>
<evidence type="ECO:0000256" key="6">
    <source>
        <dbReference type="ARBA" id="ARBA00022989"/>
    </source>
</evidence>
<evidence type="ECO:0000256" key="7">
    <source>
        <dbReference type="ARBA" id="ARBA00023136"/>
    </source>
</evidence>
<evidence type="ECO:0000256" key="3">
    <source>
        <dbReference type="ARBA" id="ARBA00022448"/>
    </source>
</evidence>
<dbReference type="GO" id="GO:0033214">
    <property type="term" value="P:siderophore-iron import into cell"/>
    <property type="evidence" value="ECO:0007669"/>
    <property type="project" value="TreeGrafter"/>
</dbReference>
<keyword evidence="7 8" id="KW-0472">Membrane</keyword>
<dbReference type="Gene3D" id="1.10.3470.10">
    <property type="entry name" value="ABC transporter involved in vitamin B12 uptake, BtuC"/>
    <property type="match status" value="1"/>
</dbReference>
<name>A0A845QMX3_9FIRM</name>
<feature type="transmembrane region" description="Helical" evidence="8">
    <location>
        <begin position="240"/>
        <end position="266"/>
    </location>
</feature>
<keyword evidence="3" id="KW-0813">Transport</keyword>
<evidence type="ECO:0000256" key="2">
    <source>
        <dbReference type="ARBA" id="ARBA00007935"/>
    </source>
</evidence>
<dbReference type="InterPro" id="IPR000522">
    <property type="entry name" value="ABC_transptr_permease_BtuC"/>
</dbReference>
<evidence type="ECO:0000313" key="10">
    <source>
        <dbReference type="Proteomes" id="UP000446866"/>
    </source>
</evidence>
<feature type="transmembrane region" description="Helical" evidence="8">
    <location>
        <begin position="192"/>
        <end position="213"/>
    </location>
</feature>
<feature type="transmembrane region" description="Helical" evidence="8">
    <location>
        <begin position="308"/>
        <end position="327"/>
    </location>
</feature>
<reference evidence="9 10" key="1">
    <citation type="submission" date="2018-08" db="EMBL/GenBank/DDBJ databases">
        <title>Murine metabolic-syndrome-specific gut microbial biobank.</title>
        <authorList>
            <person name="Liu C."/>
        </authorList>
    </citation>
    <scope>NUCLEOTIDE SEQUENCE [LARGE SCALE GENOMIC DNA]</scope>
    <source>
        <strain evidence="9 10">28</strain>
    </source>
</reference>
<dbReference type="CDD" id="cd06550">
    <property type="entry name" value="TM_ABC_iron-siderophores_like"/>
    <property type="match status" value="1"/>
</dbReference>
<evidence type="ECO:0000256" key="5">
    <source>
        <dbReference type="ARBA" id="ARBA00022692"/>
    </source>
</evidence>